<sequence>MDNSNKEDYVGEIRNISQDNNNSSDKIEELQRKMQEELDTLEQKYDEISTQIQELQNDKSDLKNSIKTMNDGFQQVSKNVEDILAKLDNIGLASKDLDNDMHNRETKFSAKKMILNPLRKLTVGAIGSVLAVIDKTSELTCGAKESFEDIVAEAQYQRRRKQMGTVDEA</sequence>
<feature type="compositionally biased region" description="Basic and acidic residues" evidence="1">
    <location>
        <begin position="1"/>
        <end position="11"/>
    </location>
</feature>
<feature type="compositionally biased region" description="Polar residues" evidence="1">
    <location>
        <begin position="15"/>
        <end position="24"/>
    </location>
</feature>
<feature type="region of interest" description="Disordered" evidence="1">
    <location>
        <begin position="1"/>
        <end position="25"/>
    </location>
</feature>
<dbReference type="Proteomes" id="UP000694308">
    <property type="component" value="Unassembled WGS sequence"/>
</dbReference>
<dbReference type="AlphaFoldDB" id="A0A949U183"/>
<evidence type="ECO:0000313" key="3">
    <source>
        <dbReference type="Proteomes" id="UP000694308"/>
    </source>
</evidence>
<evidence type="ECO:0000256" key="1">
    <source>
        <dbReference type="SAM" id="MobiDB-lite"/>
    </source>
</evidence>
<comment type="caution">
    <text evidence="2">The sequence shown here is derived from an EMBL/GenBank/DDBJ whole genome shotgun (WGS) entry which is preliminary data.</text>
</comment>
<accession>A0A949U183</accession>
<keyword evidence="3" id="KW-1185">Reference proteome</keyword>
<organism evidence="2 3">
    <name type="scientific">Clostridium thailandense</name>
    <dbReference type="NCBI Taxonomy" id="2794346"/>
    <lineage>
        <taxon>Bacteria</taxon>
        <taxon>Bacillati</taxon>
        <taxon>Bacillota</taxon>
        <taxon>Clostridia</taxon>
        <taxon>Eubacteriales</taxon>
        <taxon>Clostridiaceae</taxon>
        <taxon>Clostridium</taxon>
    </lineage>
</organism>
<dbReference type="EMBL" id="JAEEGC010000125">
    <property type="protein sequence ID" value="MBV7275500.1"/>
    <property type="molecule type" value="Genomic_DNA"/>
</dbReference>
<reference evidence="2" key="1">
    <citation type="submission" date="2020-12" db="EMBL/GenBank/DDBJ databases">
        <title>Clostridium thailandense sp. nov., a novel acetogenic bacterium isolated from peat land soil in Thailand.</title>
        <authorList>
            <person name="Chaikitkaew S."/>
            <person name="Birkeland N.K."/>
        </authorList>
    </citation>
    <scope>NUCLEOTIDE SEQUENCE</scope>
    <source>
        <strain evidence="2">PL3</strain>
    </source>
</reference>
<evidence type="ECO:0000313" key="2">
    <source>
        <dbReference type="EMBL" id="MBV7275500.1"/>
    </source>
</evidence>
<dbReference type="RefSeq" id="WP_218322551.1">
    <property type="nucleotide sequence ID" value="NZ_JAEEGC010000125.1"/>
</dbReference>
<protein>
    <submittedName>
        <fullName evidence="2">Uncharacterized protein</fullName>
    </submittedName>
</protein>
<proteinExistence type="predicted"/>
<gene>
    <name evidence="2" type="ORF">I6U48_21590</name>
</gene>
<name>A0A949U183_9CLOT</name>